<dbReference type="NCBIfam" id="NF037962">
    <property type="entry name" value="arsenic_eff"/>
    <property type="match status" value="1"/>
</dbReference>
<reference evidence="2" key="2">
    <citation type="journal article" date="2021" name="PeerJ">
        <title>Extensive microbial diversity within the chicken gut microbiome revealed by metagenomics and culture.</title>
        <authorList>
            <person name="Gilroy R."/>
            <person name="Ravi A."/>
            <person name="Getino M."/>
            <person name="Pursley I."/>
            <person name="Horton D.L."/>
            <person name="Alikhan N.F."/>
            <person name="Baker D."/>
            <person name="Gharbi K."/>
            <person name="Hall N."/>
            <person name="Watson M."/>
            <person name="Adriaenssens E.M."/>
            <person name="Foster-Nyarko E."/>
            <person name="Jarju S."/>
            <person name="Secka A."/>
            <person name="Antonio M."/>
            <person name="Oren A."/>
            <person name="Chaudhuri R.R."/>
            <person name="La Ragione R."/>
            <person name="Hildebrand F."/>
            <person name="Pallen M.J."/>
        </authorList>
    </citation>
    <scope>NUCLEOTIDE SEQUENCE</scope>
    <source>
        <strain evidence="2">6276</strain>
    </source>
</reference>
<dbReference type="Pfam" id="PF11449">
    <property type="entry name" value="ArsP_2"/>
    <property type="match status" value="2"/>
</dbReference>
<protein>
    <submittedName>
        <fullName evidence="2">Arsenic efflux protein</fullName>
    </submittedName>
</protein>
<accession>A0A9D1JMV1</accession>
<dbReference type="InterPro" id="IPR021552">
    <property type="entry name" value="ArsP_2"/>
</dbReference>
<feature type="transmembrane region" description="Helical" evidence="1">
    <location>
        <begin position="133"/>
        <end position="152"/>
    </location>
</feature>
<keyword evidence="1" id="KW-0812">Transmembrane</keyword>
<reference evidence="2" key="1">
    <citation type="submission" date="2020-10" db="EMBL/GenBank/DDBJ databases">
        <authorList>
            <person name="Gilroy R."/>
        </authorList>
    </citation>
    <scope>NUCLEOTIDE SEQUENCE</scope>
    <source>
        <strain evidence="2">6276</strain>
    </source>
</reference>
<name>A0A9D1JMV1_9BACT</name>
<keyword evidence="1" id="KW-1133">Transmembrane helix</keyword>
<proteinExistence type="predicted"/>
<feature type="transmembrane region" description="Helical" evidence="1">
    <location>
        <begin position="78"/>
        <end position="100"/>
    </location>
</feature>
<dbReference type="EMBL" id="DVIU01000135">
    <property type="protein sequence ID" value="HIS36321.1"/>
    <property type="molecule type" value="Genomic_DNA"/>
</dbReference>
<feature type="transmembrane region" description="Helical" evidence="1">
    <location>
        <begin position="294"/>
        <end position="312"/>
    </location>
</feature>
<evidence type="ECO:0000313" key="2">
    <source>
        <dbReference type="EMBL" id="HIS36321.1"/>
    </source>
</evidence>
<dbReference type="AlphaFoldDB" id="A0A9D1JMV1"/>
<feature type="transmembrane region" description="Helical" evidence="1">
    <location>
        <begin position="263"/>
        <end position="282"/>
    </location>
</feature>
<sequence>MFIEFVKAINTFNSFLLGWSNQFIEKLPVADFIKDALIDSINLIPFLFVIFFFIEIFEIYFSKKIKHLSNHSKISGPFLGALTAIVPQCGFSVIASTLYINKLITRGTLIAVYISTSDEAIPVLLAHPEMIKSILPILGIKFLLAVLTGYTVDFLFKPSTDEKEEELEFEEQGCCKHEITNDRFKKRVLILHPLKHTANIFIFIFLVTLILNFILLKTHGHIEQVFMYNSPLQPVISAIIGLIPNCAISVLITMLYIQHAISFGAVIAGLSSSAGLGLIILMRRNDSVKDTLKILAILLSVSMLSGLILQILF</sequence>
<keyword evidence="1" id="KW-0472">Membrane</keyword>
<organism evidence="2 3">
    <name type="scientific">Candidatus Scatousia excrementigallinarum</name>
    <dbReference type="NCBI Taxonomy" id="2840935"/>
    <lineage>
        <taxon>Bacteria</taxon>
        <taxon>Candidatus Scatousia</taxon>
    </lineage>
</organism>
<feature type="transmembrane region" description="Helical" evidence="1">
    <location>
        <begin position="36"/>
        <end position="57"/>
    </location>
</feature>
<evidence type="ECO:0000313" key="3">
    <source>
        <dbReference type="Proteomes" id="UP000823928"/>
    </source>
</evidence>
<evidence type="ECO:0000256" key="1">
    <source>
        <dbReference type="SAM" id="Phobius"/>
    </source>
</evidence>
<comment type="caution">
    <text evidence="2">The sequence shown here is derived from an EMBL/GenBank/DDBJ whole genome shotgun (WGS) entry which is preliminary data.</text>
</comment>
<gene>
    <name evidence="2" type="ORF">IAC10_06795</name>
</gene>
<dbReference type="Proteomes" id="UP000823928">
    <property type="component" value="Unassembled WGS sequence"/>
</dbReference>
<feature type="transmembrane region" description="Helical" evidence="1">
    <location>
        <begin position="235"/>
        <end position="257"/>
    </location>
</feature>
<feature type="transmembrane region" description="Helical" evidence="1">
    <location>
        <begin position="196"/>
        <end position="215"/>
    </location>
</feature>